<feature type="compositionally biased region" description="Basic and acidic residues" evidence="1">
    <location>
        <begin position="642"/>
        <end position="687"/>
    </location>
</feature>
<comment type="caution">
    <text evidence="2">The sequence shown here is derived from an EMBL/GenBank/DDBJ whole genome shotgun (WGS) entry which is preliminary data.</text>
</comment>
<dbReference type="PANTHER" id="PTHR48134:SF2">
    <property type="entry name" value="OS04G0609100 PROTEIN"/>
    <property type="match status" value="1"/>
</dbReference>
<dbReference type="AlphaFoldDB" id="A0A812JTZ0"/>
<reference evidence="2" key="1">
    <citation type="submission" date="2021-02" db="EMBL/GenBank/DDBJ databases">
        <authorList>
            <person name="Dougan E. K."/>
            <person name="Rhodes N."/>
            <person name="Thang M."/>
            <person name="Chan C."/>
        </authorList>
    </citation>
    <scope>NUCLEOTIDE SEQUENCE</scope>
</reference>
<feature type="region of interest" description="Disordered" evidence="1">
    <location>
        <begin position="1"/>
        <end position="24"/>
    </location>
</feature>
<feature type="region of interest" description="Disordered" evidence="1">
    <location>
        <begin position="754"/>
        <end position="817"/>
    </location>
</feature>
<feature type="region of interest" description="Disordered" evidence="1">
    <location>
        <begin position="1071"/>
        <end position="1111"/>
    </location>
</feature>
<gene>
    <name evidence="2" type="ORF">SNEC2469_LOCUS2370</name>
</gene>
<feature type="compositionally biased region" description="Basic and acidic residues" evidence="1">
    <location>
        <begin position="137"/>
        <end position="154"/>
    </location>
</feature>
<feature type="compositionally biased region" description="Low complexity" evidence="1">
    <location>
        <begin position="907"/>
        <end position="919"/>
    </location>
</feature>
<feature type="compositionally biased region" description="Pro residues" evidence="1">
    <location>
        <begin position="860"/>
        <end position="874"/>
    </location>
</feature>
<accession>A0A812JTZ0</accession>
<feature type="compositionally biased region" description="Basic and acidic residues" evidence="1">
    <location>
        <begin position="920"/>
        <end position="934"/>
    </location>
</feature>
<evidence type="ECO:0000313" key="3">
    <source>
        <dbReference type="Proteomes" id="UP000601435"/>
    </source>
</evidence>
<feature type="compositionally biased region" description="Basic residues" evidence="1">
    <location>
        <begin position="1"/>
        <end position="11"/>
    </location>
</feature>
<feature type="compositionally biased region" description="Basic and acidic residues" evidence="1">
    <location>
        <begin position="167"/>
        <end position="198"/>
    </location>
</feature>
<dbReference type="EMBL" id="CAJNJA010006698">
    <property type="protein sequence ID" value="CAE7214256.1"/>
    <property type="molecule type" value="Genomic_DNA"/>
</dbReference>
<dbReference type="PANTHER" id="PTHR48134">
    <property type="entry name" value="GLYCOPROTEIN 96-92-RELATED-RELATED"/>
    <property type="match status" value="1"/>
</dbReference>
<feature type="region of interest" description="Disordered" evidence="1">
    <location>
        <begin position="629"/>
        <end position="742"/>
    </location>
</feature>
<organism evidence="2 3">
    <name type="scientific">Symbiodinium necroappetens</name>
    <dbReference type="NCBI Taxonomy" id="1628268"/>
    <lineage>
        <taxon>Eukaryota</taxon>
        <taxon>Sar</taxon>
        <taxon>Alveolata</taxon>
        <taxon>Dinophyceae</taxon>
        <taxon>Suessiales</taxon>
        <taxon>Symbiodiniaceae</taxon>
        <taxon>Symbiodinium</taxon>
    </lineage>
</organism>
<feature type="compositionally biased region" description="Low complexity" evidence="1">
    <location>
        <begin position="726"/>
        <end position="742"/>
    </location>
</feature>
<feature type="region of interest" description="Disordered" evidence="1">
    <location>
        <begin position="107"/>
        <end position="449"/>
    </location>
</feature>
<feature type="compositionally biased region" description="Basic and acidic residues" evidence="1">
    <location>
        <begin position="404"/>
        <end position="423"/>
    </location>
</feature>
<proteinExistence type="predicted"/>
<feature type="compositionally biased region" description="Basic and acidic residues" evidence="1">
    <location>
        <begin position="431"/>
        <end position="444"/>
    </location>
</feature>
<feature type="compositionally biased region" description="Pro residues" evidence="1">
    <location>
        <begin position="883"/>
        <end position="896"/>
    </location>
</feature>
<dbReference type="Proteomes" id="UP000601435">
    <property type="component" value="Unassembled WGS sequence"/>
</dbReference>
<protein>
    <submittedName>
        <fullName evidence="2">Uncharacterized protein</fullName>
    </submittedName>
</protein>
<evidence type="ECO:0000256" key="1">
    <source>
        <dbReference type="SAM" id="MobiDB-lite"/>
    </source>
</evidence>
<feature type="compositionally biased region" description="Basic and acidic residues" evidence="1">
    <location>
        <begin position="941"/>
        <end position="968"/>
    </location>
</feature>
<feature type="compositionally biased region" description="Basic and acidic residues" evidence="1">
    <location>
        <begin position="317"/>
        <end position="394"/>
    </location>
</feature>
<feature type="compositionally biased region" description="Basic and acidic residues" evidence="1">
    <location>
        <begin position="211"/>
        <end position="264"/>
    </location>
</feature>
<evidence type="ECO:0000313" key="2">
    <source>
        <dbReference type="EMBL" id="CAE7214256.1"/>
    </source>
</evidence>
<dbReference type="OrthoDB" id="365880at2759"/>
<keyword evidence="3" id="KW-1185">Reference proteome</keyword>
<feature type="compositionally biased region" description="Basic and acidic residues" evidence="1">
    <location>
        <begin position="1071"/>
        <end position="1100"/>
    </location>
</feature>
<sequence length="1120" mass="127525">MSKKVVTKKKAQPPQSAAAENGATPVVAPKDVRVAQQLRVLETVAAKGDVGEKKYSPRAERYIQQLHGVLDFFEYSRNDIAVLVRKCHYDENQIQIAVANIIEDRSNHGQDQWETVGRKKQTKEKKKAKDEEAEAEVDVKNDHLPGHRQDHVSQEQDEWSTVKNKKQAKEERKLKEEEEKKEHDKKEQFISPKDRAPLEPDEWSTVKNKKQVKEQRKIKEEEEKKEQERKDQERQQKEEENKRREAERKAAADAREAELAKAREAVNGVAAPKSFPKAGKGGGGKGAGKNGFHHDTSSASALPPDPAILFAGPKPEQNGDHKEEAKPKEKEQEKPKQKEVEKPKEKEAEEKPKEKEPAKEEKDMKDMKEKEVEKEREKIREKDAEKDKEKDKEPWQGGQWWEGSGERWNKSWDWESWREDDGAKPQNGRWEWNKKWNDWDKSQDSDGWWGNDWKRGRSWSWQRKDKDDARGAEFATRYSRIWQVGKEKKRTVPEATELRQQKGLINPIRKVGSKIAHLIGLGGLGLAMSKKAQPPAATIENGAPPAAAPASNDVRVAQQLRVLVAATKGDADEKTYSPRTERHIQQLTDVLDFFEYSRNDIAALVRRCHYDEHQIQVAVANIVEDRANHEQEEWGTVKNKKQAKEERKLKEEEDKKEQERLEKEQEKQRREAERKAAKEARETERAKRGGKGGKNGTDPEMPAASLPPDPAILFAGTKQSSDDQEWQGGQWWESGGNASWNSKSWEWESWRDDWSNSKGQAEDGWWGGQWEKAGSRRKGYKDKKEPVAEEDDDGEGVLWDMPDTSVQPDGEGGLDQWTLGHLPVHERMMEGEQTLGMPKALPENALTLEELERDHLAAPAAPPVVPAPPMPQAPPQVSAPMPNVAPPTTKPLPDSLPPQQDILAALGSQPVVSPGSVPVADDRGDRQDRGEKGRGKGGKKGKGERDKTEGEKERLERIDRSDDPRRQAVEQVGEVVTVRKHSSMGCAVVSMTDVRVRQAIVEDGNECVINGIKVQIKPHTNKETKEEVLTDLFVAWGRQAEKQNPLSEQTIAKFFDTKHKEITGGWKAAEEEKLRAEEQERRQQEQVLRERTEQRRRYEEQQESFSHAFPHGLADRVVAL</sequence>
<name>A0A812JTZ0_9DINO</name>
<feature type="region of interest" description="Disordered" evidence="1">
    <location>
        <begin position="839"/>
        <end position="968"/>
    </location>
</feature>
<feature type="compositionally biased region" description="Gly residues" evidence="1">
    <location>
        <begin position="279"/>
        <end position="289"/>
    </location>
</feature>